<reference evidence="6" key="1">
    <citation type="submission" date="2020-03" db="EMBL/GenBank/DDBJ databases">
        <authorList>
            <person name="Weist P."/>
        </authorList>
    </citation>
    <scope>NUCLEOTIDE SEQUENCE</scope>
</reference>
<dbReference type="InterPro" id="IPR051496">
    <property type="entry name" value="H-rev107_PLA/AT"/>
</dbReference>
<dbReference type="Gene3D" id="3.90.1720.10">
    <property type="entry name" value="endopeptidase domain like (from Nostoc punctiforme)"/>
    <property type="match status" value="1"/>
</dbReference>
<dbReference type="GO" id="GO:0070292">
    <property type="term" value="P:N-acylphosphatidylethanolamine metabolic process"/>
    <property type="evidence" value="ECO:0007669"/>
    <property type="project" value="TreeGrafter"/>
</dbReference>
<comment type="similarity">
    <text evidence="1">Belongs to the H-rev107 family.</text>
</comment>
<dbReference type="PROSITE" id="PS51934">
    <property type="entry name" value="LRAT"/>
    <property type="match status" value="1"/>
</dbReference>
<proteinExistence type="inferred from homology"/>
<dbReference type="PANTHER" id="PTHR13943">
    <property type="entry name" value="HRAS-LIKE SUPPRESSOR - RELATED"/>
    <property type="match status" value="1"/>
</dbReference>
<evidence type="ECO:0000256" key="3">
    <source>
        <dbReference type="ARBA" id="ARBA00022801"/>
    </source>
</evidence>
<evidence type="ECO:0000259" key="5">
    <source>
        <dbReference type="PROSITE" id="PS51934"/>
    </source>
</evidence>
<dbReference type="InterPro" id="IPR007053">
    <property type="entry name" value="LRAT_dom"/>
</dbReference>
<comment type="caution">
    <text evidence="6">The sequence shown here is derived from an EMBL/GenBank/DDBJ whole genome shotgun (WGS) entry which is preliminary data.</text>
</comment>
<evidence type="ECO:0000256" key="4">
    <source>
        <dbReference type="ARBA" id="ARBA00023098"/>
    </source>
</evidence>
<keyword evidence="4" id="KW-0443">Lipid metabolism</keyword>
<dbReference type="EMBL" id="CADEAL010002547">
    <property type="protein sequence ID" value="CAB1440963.1"/>
    <property type="molecule type" value="Genomic_DNA"/>
</dbReference>
<organism evidence="6 7">
    <name type="scientific">Pleuronectes platessa</name>
    <name type="common">European plaice</name>
    <dbReference type="NCBI Taxonomy" id="8262"/>
    <lineage>
        <taxon>Eukaryota</taxon>
        <taxon>Metazoa</taxon>
        <taxon>Chordata</taxon>
        <taxon>Craniata</taxon>
        <taxon>Vertebrata</taxon>
        <taxon>Euteleostomi</taxon>
        <taxon>Actinopterygii</taxon>
        <taxon>Neopterygii</taxon>
        <taxon>Teleostei</taxon>
        <taxon>Neoteleostei</taxon>
        <taxon>Acanthomorphata</taxon>
        <taxon>Carangaria</taxon>
        <taxon>Pleuronectiformes</taxon>
        <taxon>Pleuronectoidei</taxon>
        <taxon>Pleuronectidae</taxon>
        <taxon>Pleuronectes</taxon>
    </lineage>
</organism>
<dbReference type="GO" id="GO:0004623">
    <property type="term" value="F:phospholipase A2 activity"/>
    <property type="evidence" value="ECO:0007669"/>
    <property type="project" value="TreeGrafter"/>
</dbReference>
<keyword evidence="3" id="KW-0378">Hydrolase</keyword>
<evidence type="ECO:0000256" key="2">
    <source>
        <dbReference type="ARBA" id="ARBA00022679"/>
    </source>
</evidence>
<name>A0A9N7V2K9_PLEPL</name>
<sequence length="195" mass="21599">MVILTPPSPSASLLPPQTHSRLQRIFVLLRGGCGPFRTKTAHHKTSFFPAAVALPTRPGPPPHLDFCPPPHLNDFKGNKGDLIEIFNGTYKQWAVYIGENEVVMLVKKGDQSPGWLESLRVSTGKVKREKLAAVVGNHRCQVNNLLDNKRTACDPSVIVKKAREMVGCNLPYAVFTYNCKDFAIEMRYGEAESGQ</sequence>
<feature type="domain" description="LRAT" evidence="5">
    <location>
        <begin position="82"/>
        <end position="195"/>
    </location>
</feature>
<dbReference type="GO" id="GO:0008970">
    <property type="term" value="F:phospholipase A1 activity"/>
    <property type="evidence" value="ECO:0007669"/>
    <property type="project" value="TreeGrafter"/>
</dbReference>
<evidence type="ECO:0000313" key="6">
    <source>
        <dbReference type="EMBL" id="CAB1440963.1"/>
    </source>
</evidence>
<dbReference type="GO" id="GO:0016410">
    <property type="term" value="F:N-acyltransferase activity"/>
    <property type="evidence" value="ECO:0007669"/>
    <property type="project" value="TreeGrafter"/>
</dbReference>
<gene>
    <name evidence="6" type="ORF">PLEPLA_LOCUS28756</name>
</gene>
<feature type="non-terminal residue" evidence="6">
    <location>
        <position position="195"/>
    </location>
</feature>
<dbReference type="GO" id="GO:0005737">
    <property type="term" value="C:cytoplasm"/>
    <property type="evidence" value="ECO:0007669"/>
    <property type="project" value="TreeGrafter"/>
</dbReference>
<protein>
    <recommendedName>
        <fullName evidence="5">LRAT domain-containing protein</fullName>
    </recommendedName>
</protein>
<evidence type="ECO:0000313" key="7">
    <source>
        <dbReference type="Proteomes" id="UP001153269"/>
    </source>
</evidence>
<dbReference type="Pfam" id="PF04970">
    <property type="entry name" value="LRAT"/>
    <property type="match status" value="1"/>
</dbReference>
<dbReference type="PANTHER" id="PTHR13943:SF31">
    <property type="entry name" value="PHOSPHOLIPASE A AND ACYLTRANSFERASE 3"/>
    <property type="match status" value="1"/>
</dbReference>
<dbReference type="Proteomes" id="UP001153269">
    <property type="component" value="Unassembled WGS sequence"/>
</dbReference>
<evidence type="ECO:0000256" key="1">
    <source>
        <dbReference type="ARBA" id="ARBA00007824"/>
    </source>
</evidence>
<dbReference type="AlphaFoldDB" id="A0A9N7V2K9"/>
<keyword evidence="2" id="KW-0808">Transferase</keyword>
<keyword evidence="7" id="KW-1185">Reference proteome</keyword>
<accession>A0A9N7V2K9</accession>